<dbReference type="PANTHER" id="PTHR33702">
    <property type="entry name" value="BNAA09G40010D PROTEIN"/>
    <property type="match status" value="1"/>
</dbReference>
<reference evidence="2" key="1">
    <citation type="journal article" date="2017" name="Nature">
        <title>The genome of Chenopodium quinoa.</title>
        <authorList>
            <person name="Jarvis D.E."/>
            <person name="Ho Y.S."/>
            <person name="Lightfoot D.J."/>
            <person name="Schmoeckel S.M."/>
            <person name="Li B."/>
            <person name="Borm T.J.A."/>
            <person name="Ohyanagi H."/>
            <person name="Mineta K."/>
            <person name="Michell C.T."/>
            <person name="Saber N."/>
            <person name="Kharbatia N.M."/>
            <person name="Rupper R.R."/>
            <person name="Sharp A.R."/>
            <person name="Dally N."/>
            <person name="Boughton B.A."/>
            <person name="Woo Y.H."/>
            <person name="Gao G."/>
            <person name="Schijlen E.G.W.M."/>
            <person name="Guo X."/>
            <person name="Momin A.A."/>
            <person name="Negrao S."/>
            <person name="Al-Babili S."/>
            <person name="Gehring C."/>
            <person name="Roessner U."/>
            <person name="Jung C."/>
            <person name="Murphy K."/>
            <person name="Arold S.T."/>
            <person name="Gojobori T."/>
            <person name="van der Linden C.G."/>
            <person name="van Loo E.N."/>
            <person name="Jellen E.N."/>
            <person name="Maughan P.J."/>
            <person name="Tester M."/>
        </authorList>
    </citation>
    <scope>NUCLEOTIDE SEQUENCE [LARGE SCALE GENOMIC DNA]</scope>
    <source>
        <strain evidence="2">cv. PI 614886</strain>
    </source>
</reference>
<dbReference type="GeneID" id="110727966"/>
<dbReference type="OMA" id="MMMKIAN"/>
<dbReference type="KEGG" id="cqi:110727966"/>
<feature type="region of interest" description="Disordered" evidence="1">
    <location>
        <begin position="169"/>
        <end position="188"/>
    </location>
</feature>
<evidence type="ECO:0000256" key="1">
    <source>
        <dbReference type="SAM" id="MobiDB-lite"/>
    </source>
</evidence>
<evidence type="ECO:0000313" key="3">
    <source>
        <dbReference type="Proteomes" id="UP000596660"/>
    </source>
</evidence>
<dbReference type="PROSITE" id="PS50096">
    <property type="entry name" value="IQ"/>
    <property type="match status" value="1"/>
</dbReference>
<proteinExistence type="predicted"/>
<sequence length="188" mass="20779">MEGISANVYKGIRGYWKRKGYKKLVKNNRNNVQAGDPVVDTGSGLETKPGQGQGQGRGRRRRFFRVKIGRRMRIWRKVVGMPKKWLTRLRDAYVNMMLNLANSGLAVGSAAAGFGGSVEYSGFGYGYGSNNGNRGQLKEYDEKMIVEIYKSLIIAQGQLGNGANKVTTTTNSQQQLLKSPPKITISAR</sequence>
<dbReference type="Gramene" id="AUR62008739-RA">
    <property type="protein sequence ID" value="AUR62008739-RA:cds"/>
    <property type="gene ID" value="AUR62008739"/>
</dbReference>
<dbReference type="PANTHER" id="PTHR33702:SF5">
    <property type="entry name" value="OS01G0308600 PROTEIN"/>
    <property type="match status" value="1"/>
</dbReference>
<dbReference type="EnsemblPlants" id="AUR62008739-RA">
    <property type="protein sequence ID" value="AUR62008739-RA:cds"/>
    <property type="gene ID" value="AUR62008739"/>
</dbReference>
<organism evidence="2 3">
    <name type="scientific">Chenopodium quinoa</name>
    <name type="common">Quinoa</name>
    <dbReference type="NCBI Taxonomy" id="63459"/>
    <lineage>
        <taxon>Eukaryota</taxon>
        <taxon>Viridiplantae</taxon>
        <taxon>Streptophyta</taxon>
        <taxon>Embryophyta</taxon>
        <taxon>Tracheophyta</taxon>
        <taxon>Spermatophyta</taxon>
        <taxon>Magnoliopsida</taxon>
        <taxon>eudicotyledons</taxon>
        <taxon>Gunneridae</taxon>
        <taxon>Pentapetalae</taxon>
        <taxon>Caryophyllales</taxon>
        <taxon>Chenopodiaceae</taxon>
        <taxon>Chenopodioideae</taxon>
        <taxon>Atripliceae</taxon>
        <taxon>Chenopodium</taxon>
    </lineage>
</organism>
<dbReference type="AlphaFoldDB" id="A0A803LA50"/>
<reference evidence="2" key="2">
    <citation type="submission" date="2021-03" db="UniProtKB">
        <authorList>
            <consortium name="EnsemblPlants"/>
        </authorList>
    </citation>
    <scope>IDENTIFICATION</scope>
</reference>
<name>A0A803LA50_CHEQI</name>
<dbReference type="RefSeq" id="XP_021763248.1">
    <property type="nucleotide sequence ID" value="XM_021907556.1"/>
</dbReference>
<feature type="region of interest" description="Disordered" evidence="1">
    <location>
        <begin position="32"/>
        <end position="60"/>
    </location>
</feature>
<keyword evidence="3" id="KW-1185">Reference proteome</keyword>
<accession>A0A803LA50</accession>
<dbReference type="OrthoDB" id="1898021at2759"/>
<evidence type="ECO:0000313" key="2">
    <source>
        <dbReference type="EnsemblPlants" id="AUR62008739-RA:cds"/>
    </source>
</evidence>
<protein>
    <submittedName>
        <fullName evidence="2">Uncharacterized protein</fullName>
    </submittedName>
</protein>
<gene>
    <name evidence="2" type="primary">LOC110727966</name>
</gene>
<dbReference type="Proteomes" id="UP000596660">
    <property type="component" value="Unplaced"/>
</dbReference>